<comment type="caution">
    <text evidence="1">The sequence shown here is derived from an EMBL/GenBank/DDBJ whole genome shotgun (WGS) entry which is preliminary data.</text>
</comment>
<keyword evidence="2" id="KW-1185">Reference proteome</keyword>
<dbReference type="GeneID" id="85348910"/>
<dbReference type="AlphaFoldDB" id="A0AA39JKN7"/>
<evidence type="ECO:0000313" key="1">
    <source>
        <dbReference type="EMBL" id="KAK0443700.1"/>
    </source>
</evidence>
<sequence>MQKNRGLGENYSYGPWSFAIRMIPKMLETAHKHAVNPRPVIVASDVHYWTKIEKDDIASPGILAELSDKEHCTEEAMTHRYHDTKLFNVLFYQDLQPRVFPPSALSHPGLSFSGLGSGVSAGKANTCDEARGTCVQYGRRNTGSWYTML</sequence>
<dbReference type="RefSeq" id="XP_060324825.1">
    <property type="nucleotide sequence ID" value="XM_060465362.1"/>
</dbReference>
<reference evidence="1" key="1">
    <citation type="submission" date="2023-06" db="EMBL/GenBank/DDBJ databases">
        <authorList>
            <consortium name="Lawrence Berkeley National Laboratory"/>
            <person name="Ahrendt S."/>
            <person name="Sahu N."/>
            <person name="Indic B."/>
            <person name="Wong-Bajracharya J."/>
            <person name="Merenyi Z."/>
            <person name="Ke H.-M."/>
            <person name="Monk M."/>
            <person name="Kocsube S."/>
            <person name="Drula E."/>
            <person name="Lipzen A."/>
            <person name="Balint B."/>
            <person name="Henrissat B."/>
            <person name="Andreopoulos B."/>
            <person name="Martin F.M."/>
            <person name="Harder C.B."/>
            <person name="Rigling D."/>
            <person name="Ford K.L."/>
            <person name="Foster G.D."/>
            <person name="Pangilinan J."/>
            <person name="Papanicolaou A."/>
            <person name="Barry K."/>
            <person name="LaButti K."/>
            <person name="Viragh M."/>
            <person name="Koriabine M."/>
            <person name="Yan M."/>
            <person name="Riley R."/>
            <person name="Champramary S."/>
            <person name="Plett K.L."/>
            <person name="Tsai I.J."/>
            <person name="Slot J."/>
            <person name="Sipos G."/>
            <person name="Plett J."/>
            <person name="Nagy L.G."/>
            <person name="Grigoriev I.V."/>
        </authorList>
    </citation>
    <scope>NUCLEOTIDE SEQUENCE</scope>
    <source>
        <strain evidence="1">CCBAS 213</strain>
    </source>
</reference>
<organism evidence="1 2">
    <name type="scientific">Armillaria tabescens</name>
    <name type="common">Ringless honey mushroom</name>
    <name type="synonym">Agaricus tabescens</name>
    <dbReference type="NCBI Taxonomy" id="1929756"/>
    <lineage>
        <taxon>Eukaryota</taxon>
        <taxon>Fungi</taxon>
        <taxon>Dikarya</taxon>
        <taxon>Basidiomycota</taxon>
        <taxon>Agaricomycotina</taxon>
        <taxon>Agaricomycetes</taxon>
        <taxon>Agaricomycetidae</taxon>
        <taxon>Agaricales</taxon>
        <taxon>Marasmiineae</taxon>
        <taxon>Physalacriaceae</taxon>
        <taxon>Desarmillaria</taxon>
    </lineage>
</organism>
<dbReference type="EMBL" id="JAUEPS010000057">
    <property type="protein sequence ID" value="KAK0443700.1"/>
    <property type="molecule type" value="Genomic_DNA"/>
</dbReference>
<gene>
    <name evidence="1" type="ORF">EV420DRAFT_1023147</name>
</gene>
<name>A0AA39JKN7_ARMTA</name>
<accession>A0AA39JKN7</accession>
<proteinExistence type="predicted"/>
<dbReference type="Proteomes" id="UP001175211">
    <property type="component" value="Unassembled WGS sequence"/>
</dbReference>
<protein>
    <submittedName>
        <fullName evidence="1">Uncharacterized protein</fullName>
    </submittedName>
</protein>
<evidence type="ECO:0000313" key="2">
    <source>
        <dbReference type="Proteomes" id="UP001175211"/>
    </source>
</evidence>